<gene>
    <name evidence="11" type="ORF">RM540_02470</name>
</gene>
<dbReference type="Proteomes" id="UP001267426">
    <property type="component" value="Unassembled WGS sequence"/>
</dbReference>
<comment type="caution">
    <text evidence="11">The sequence shown here is derived from an EMBL/GenBank/DDBJ whole genome shotgun (WGS) entry which is preliminary data.</text>
</comment>
<evidence type="ECO:0000256" key="6">
    <source>
        <dbReference type="ARBA" id="ARBA00022833"/>
    </source>
</evidence>
<evidence type="ECO:0000256" key="1">
    <source>
        <dbReference type="ARBA" id="ARBA00008721"/>
    </source>
</evidence>
<dbReference type="GO" id="GO:0008237">
    <property type="term" value="F:metallopeptidase activity"/>
    <property type="evidence" value="ECO:0007669"/>
    <property type="project" value="UniProtKB-KW"/>
</dbReference>
<evidence type="ECO:0000256" key="4">
    <source>
        <dbReference type="ARBA" id="ARBA00022729"/>
    </source>
</evidence>
<keyword evidence="7 11" id="KW-0482">Metalloprotease</keyword>
<dbReference type="Gene3D" id="3.40.390.10">
    <property type="entry name" value="Collagenase (Catalytic Domain)"/>
    <property type="match status" value="1"/>
</dbReference>
<dbReference type="Gene3D" id="2.60.40.10">
    <property type="entry name" value="Immunoglobulins"/>
    <property type="match status" value="2"/>
</dbReference>
<evidence type="ECO:0000313" key="12">
    <source>
        <dbReference type="Proteomes" id="UP001267426"/>
    </source>
</evidence>
<keyword evidence="3" id="KW-0479">Metal-binding</keyword>
<keyword evidence="6" id="KW-0862">Zinc</keyword>
<evidence type="ECO:0000259" key="10">
    <source>
        <dbReference type="Pfam" id="PF05572"/>
    </source>
</evidence>
<dbReference type="NCBIfam" id="TIGR04183">
    <property type="entry name" value="Por_Secre_tail"/>
    <property type="match status" value="1"/>
</dbReference>
<keyword evidence="2" id="KW-0645">Protease</keyword>
<keyword evidence="12" id="KW-1185">Reference proteome</keyword>
<keyword evidence="5" id="KW-0378">Hydrolase</keyword>
<dbReference type="CDD" id="cd04275">
    <property type="entry name" value="ZnMc_pappalysin_like"/>
    <property type="match status" value="1"/>
</dbReference>
<sequence length="619" mass="63490">MFDRPARRRPLVLRPALLAVVALGAVAVGPGGAAQTAEGNGRRCGVENPPPAQVERTTQIVQRRRALGALRPALRAVEGPVMVPVAVHVVSDGGGAVVTDAQVAAQVDVLNAAFGGLDFQFVLAALDRTENEDWGRRLRLRSSAEREMKRALALDPTVYLNLYVPATLAEDYLGWATLPDERDAETPLDGVVVGGRAFPGGAAVPFNEGDTAVHEVGHWAGLLHTFDGACSAPNDGVADTPWERFGATGCPVGRDTCRPEDEGPDGQPLGAAAEGLDPIQNYMDYSDDACMTEFTPGQRDRARALTAEFRPAVAAGGRVVATVARSAFRGAFVGVPQTAPLRVVNTASEPVTITAVRSSDPAFAVGGVGTVVPAAGVAVLDLVFTPAAAGAAGATITVETDRPALAVVPATVTAAASLPPIARVGTEPVRVVALEDERVEVELELVNEGGAALTYSVGAAPPWVAAVEPAEGTLAPGGAAGLVVTVSTEGLDVPAGQREREVAGALSIATNDPLRPAVEVPLVAVVSERPDAFAVGNPYPNPGRGRITVPLAFPDDADGVTVEVYDALGRRVAVLAEGAAFAAGFRDLVWDAAGAPSGVYVVQARSAGGADVGRVVVAR</sequence>
<evidence type="ECO:0000313" key="11">
    <source>
        <dbReference type="EMBL" id="MDT0630600.1"/>
    </source>
</evidence>
<dbReference type="PANTHER" id="PTHR47466">
    <property type="match status" value="1"/>
</dbReference>
<dbReference type="InterPro" id="IPR024079">
    <property type="entry name" value="MetalloPept_cat_dom_sf"/>
</dbReference>
<dbReference type="EMBL" id="JAVRHT010000003">
    <property type="protein sequence ID" value="MDT0630600.1"/>
    <property type="molecule type" value="Genomic_DNA"/>
</dbReference>
<feature type="signal peptide" evidence="9">
    <location>
        <begin position="1"/>
        <end position="33"/>
    </location>
</feature>
<evidence type="ECO:0000256" key="8">
    <source>
        <dbReference type="ARBA" id="ARBA00023157"/>
    </source>
</evidence>
<reference evidence="11 12" key="1">
    <citation type="submission" date="2023-09" db="EMBL/GenBank/DDBJ databases">
        <authorList>
            <person name="Rey-Velasco X."/>
        </authorList>
    </citation>
    <scope>NUCLEOTIDE SEQUENCE [LARGE SCALE GENOMIC DNA]</scope>
    <source>
        <strain evidence="11 12">F394</strain>
    </source>
</reference>
<dbReference type="Pfam" id="PF05572">
    <property type="entry name" value="Peptidase_M43"/>
    <property type="match status" value="1"/>
</dbReference>
<keyword evidence="8" id="KW-1015">Disulfide bond</keyword>
<protein>
    <submittedName>
        <fullName evidence="11">M43 family zinc metalloprotease</fullName>
    </submittedName>
</protein>
<dbReference type="PANTHER" id="PTHR47466:SF1">
    <property type="entry name" value="METALLOPROTEASE MEP1 (AFU_ORTHOLOGUE AFUA_1G07730)-RELATED"/>
    <property type="match status" value="1"/>
</dbReference>
<organism evidence="11 12">
    <name type="scientific">Rubrivirga litoralis</name>
    <dbReference type="NCBI Taxonomy" id="3075598"/>
    <lineage>
        <taxon>Bacteria</taxon>
        <taxon>Pseudomonadati</taxon>
        <taxon>Rhodothermota</taxon>
        <taxon>Rhodothermia</taxon>
        <taxon>Rhodothermales</taxon>
        <taxon>Rubricoccaceae</taxon>
        <taxon>Rubrivirga</taxon>
    </lineage>
</organism>
<proteinExistence type="inferred from homology"/>
<dbReference type="RefSeq" id="WP_311661811.1">
    <property type="nucleotide sequence ID" value="NZ_JAVRHT010000003.1"/>
</dbReference>
<evidence type="ECO:0000256" key="9">
    <source>
        <dbReference type="SAM" id="SignalP"/>
    </source>
</evidence>
<dbReference type="SUPFAM" id="SSF55486">
    <property type="entry name" value="Metalloproteases ('zincins'), catalytic domain"/>
    <property type="match status" value="1"/>
</dbReference>
<name>A0ABU3BMS4_9BACT</name>
<dbReference type="InterPro" id="IPR026444">
    <property type="entry name" value="Secre_tail"/>
</dbReference>
<dbReference type="InterPro" id="IPR013783">
    <property type="entry name" value="Ig-like_fold"/>
</dbReference>
<comment type="similarity">
    <text evidence="1">Belongs to the peptidase M43B family.</text>
</comment>
<feature type="domain" description="Peptidase M43 pregnancy-associated plasma-A" evidence="10">
    <location>
        <begin position="153"/>
        <end position="304"/>
    </location>
</feature>
<accession>A0ABU3BMS4</accession>
<evidence type="ECO:0000256" key="2">
    <source>
        <dbReference type="ARBA" id="ARBA00022670"/>
    </source>
</evidence>
<feature type="chain" id="PRO_5047494392" evidence="9">
    <location>
        <begin position="34"/>
        <end position="619"/>
    </location>
</feature>
<dbReference type="InterPro" id="IPR008754">
    <property type="entry name" value="Peptidase_M43"/>
</dbReference>
<dbReference type="Gene3D" id="2.60.40.4070">
    <property type="match status" value="1"/>
</dbReference>
<evidence type="ECO:0000256" key="5">
    <source>
        <dbReference type="ARBA" id="ARBA00022801"/>
    </source>
</evidence>
<evidence type="ECO:0000256" key="7">
    <source>
        <dbReference type="ARBA" id="ARBA00023049"/>
    </source>
</evidence>
<evidence type="ECO:0000256" key="3">
    <source>
        <dbReference type="ARBA" id="ARBA00022723"/>
    </source>
</evidence>
<keyword evidence="4 9" id="KW-0732">Signal</keyword>